<dbReference type="EMBL" id="JACASF010000012">
    <property type="protein sequence ID" value="KAF6444289.1"/>
    <property type="molecule type" value="Genomic_DNA"/>
</dbReference>
<evidence type="ECO:0000256" key="1">
    <source>
        <dbReference type="SAM" id="MobiDB-lite"/>
    </source>
</evidence>
<organism evidence="2 3">
    <name type="scientific">Molossus molossus</name>
    <name type="common">Pallas' mastiff bat</name>
    <name type="synonym">Vespertilio molossus</name>
    <dbReference type="NCBI Taxonomy" id="27622"/>
    <lineage>
        <taxon>Eukaryota</taxon>
        <taxon>Metazoa</taxon>
        <taxon>Chordata</taxon>
        <taxon>Craniata</taxon>
        <taxon>Vertebrata</taxon>
        <taxon>Euteleostomi</taxon>
        <taxon>Mammalia</taxon>
        <taxon>Eutheria</taxon>
        <taxon>Laurasiatheria</taxon>
        <taxon>Chiroptera</taxon>
        <taxon>Yangochiroptera</taxon>
        <taxon>Molossidae</taxon>
        <taxon>Molossus</taxon>
    </lineage>
</organism>
<accession>A0A7J8FA78</accession>
<evidence type="ECO:0000313" key="2">
    <source>
        <dbReference type="EMBL" id="KAF6444289.1"/>
    </source>
</evidence>
<sequence>MGLYTCGLEESPPKNIRCQYCPIPGIEGVLPGSSQALGLQHPHPAPAFYSPDPSCLANLQPCAPSSREGLQQSQGAGGQLVRGLIRDLGTPEGREARRQALGLAGAGAACHEAGGGERQGGEAEPAHLNSARNQGSACKFLIAEH</sequence>
<proteinExistence type="predicted"/>
<feature type="region of interest" description="Disordered" evidence="1">
    <location>
        <begin position="107"/>
        <end position="132"/>
    </location>
</feature>
<reference evidence="2 3" key="1">
    <citation type="journal article" date="2020" name="Nature">
        <title>Six reference-quality genomes reveal evolution of bat adaptations.</title>
        <authorList>
            <person name="Jebb D."/>
            <person name="Huang Z."/>
            <person name="Pippel M."/>
            <person name="Hughes G.M."/>
            <person name="Lavrichenko K."/>
            <person name="Devanna P."/>
            <person name="Winkler S."/>
            <person name="Jermiin L.S."/>
            <person name="Skirmuntt E.C."/>
            <person name="Katzourakis A."/>
            <person name="Burkitt-Gray L."/>
            <person name="Ray D.A."/>
            <person name="Sullivan K.A.M."/>
            <person name="Roscito J.G."/>
            <person name="Kirilenko B.M."/>
            <person name="Davalos L.M."/>
            <person name="Corthals A.P."/>
            <person name="Power M.L."/>
            <person name="Jones G."/>
            <person name="Ransome R.D."/>
            <person name="Dechmann D.K.N."/>
            <person name="Locatelli A.G."/>
            <person name="Puechmaille S.J."/>
            <person name="Fedrigo O."/>
            <person name="Jarvis E.D."/>
            <person name="Hiller M."/>
            <person name="Vernes S.C."/>
            <person name="Myers E.W."/>
            <person name="Teeling E.C."/>
        </authorList>
    </citation>
    <scope>NUCLEOTIDE SEQUENCE [LARGE SCALE GENOMIC DNA]</scope>
    <source>
        <strain evidence="2">MMolMol1</strain>
        <tissue evidence="2">Muscle</tissue>
    </source>
</reference>
<name>A0A7J8FA78_MOLMO</name>
<dbReference type="AlphaFoldDB" id="A0A7J8FA78"/>
<evidence type="ECO:0000313" key="3">
    <source>
        <dbReference type="Proteomes" id="UP000550707"/>
    </source>
</evidence>
<dbReference type="InParanoid" id="A0A7J8FA78"/>
<keyword evidence="3" id="KW-1185">Reference proteome</keyword>
<comment type="caution">
    <text evidence="2">The sequence shown here is derived from an EMBL/GenBank/DDBJ whole genome shotgun (WGS) entry which is preliminary data.</text>
</comment>
<protein>
    <submittedName>
        <fullName evidence="2">Uncharacterized protein</fullName>
    </submittedName>
</protein>
<dbReference type="Proteomes" id="UP000550707">
    <property type="component" value="Unassembled WGS sequence"/>
</dbReference>
<gene>
    <name evidence="2" type="ORF">HJG59_008587</name>
</gene>